<proteinExistence type="inferred from homology"/>
<dbReference type="InterPro" id="IPR000836">
    <property type="entry name" value="PRTase_dom"/>
</dbReference>
<dbReference type="PANTHER" id="PTHR19278">
    <property type="entry name" value="OROTATE PHOSPHORIBOSYLTRANSFERASE"/>
    <property type="match status" value="1"/>
</dbReference>
<keyword evidence="6 7" id="KW-0665">Pyrimidine biosynthesis</keyword>
<keyword evidence="5 7" id="KW-0460">Magnesium</keyword>
<evidence type="ECO:0000256" key="7">
    <source>
        <dbReference type="HAMAP-Rule" id="MF_01208"/>
    </source>
</evidence>
<dbReference type="STRING" id="522772.Dacet_1907"/>
<dbReference type="PaxDb" id="522772-Dacet_1907"/>
<comment type="cofactor">
    <cofactor evidence="7">
        <name>Mg(2+)</name>
        <dbReference type="ChEBI" id="CHEBI:18420"/>
    </cofactor>
</comment>
<dbReference type="Pfam" id="PF00156">
    <property type="entry name" value="Pribosyltran"/>
    <property type="match status" value="1"/>
</dbReference>
<dbReference type="CDD" id="cd06223">
    <property type="entry name" value="PRTases_typeI"/>
    <property type="match status" value="1"/>
</dbReference>
<dbReference type="InParanoid" id="D4H108"/>
<dbReference type="EC" id="2.4.2.10" evidence="2 7"/>
<accession>D4H108</accession>
<dbReference type="PANTHER" id="PTHR19278:SF9">
    <property type="entry name" value="URIDINE 5'-MONOPHOSPHATE SYNTHASE"/>
    <property type="match status" value="1"/>
</dbReference>
<dbReference type="Gene3D" id="3.40.50.2020">
    <property type="match status" value="1"/>
</dbReference>
<dbReference type="eggNOG" id="COG0461">
    <property type="taxonomic scope" value="Bacteria"/>
</dbReference>
<feature type="binding site" evidence="7">
    <location>
        <position position="147"/>
    </location>
    <ligand>
        <name>orotate</name>
        <dbReference type="ChEBI" id="CHEBI:30839"/>
    </ligand>
</feature>
<dbReference type="GO" id="GO:0004588">
    <property type="term" value="F:orotate phosphoribosyltransferase activity"/>
    <property type="evidence" value="ECO:0007669"/>
    <property type="project" value="UniProtKB-UniRule"/>
</dbReference>
<comment type="caution">
    <text evidence="7">Lacks conserved residue(s) required for the propagation of feature annotation.</text>
</comment>
<comment type="function">
    <text evidence="7">Catalyzes the transfer of a ribosyl phosphate group from 5-phosphoribose 1-diphosphate to orotate, leading to the formation of orotidine monophosphate (OMP).</text>
</comment>
<evidence type="ECO:0000313" key="10">
    <source>
        <dbReference type="Proteomes" id="UP000002012"/>
    </source>
</evidence>
<evidence type="ECO:0000256" key="3">
    <source>
        <dbReference type="ARBA" id="ARBA00022676"/>
    </source>
</evidence>
<dbReference type="InterPro" id="IPR029057">
    <property type="entry name" value="PRTase-like"/>
</dbReference>
<evidence type="ECO:0000256" key="5">
    <source>
        <dbReference type="ARBA" id="ARBA00022842"/>
    </source>
</evidence>
<organism evidence="9 10">
    <name type="scientific">Denitrovibrio acetiphilus (strain DSM 12809 / NBRC 114555 / N2460)</name>
    <dbReference type="NCBI Taxonomy" id="522772"/>
    <lineage>
        <taxon>Bacteria</taxon>
        <taxon>Pseudomonadati</taxon>
        <taxon>Deferribacterota</taxon>
        <taxon>Deferribacteres</taxon>
        <taxon>Deferribacterales</taxon>
        <taxon>Geovibrionaceae</taxon>
        <taxon>Denitrovibrio</taxon>
    </lineage>
</organism>
<keyword evidence="10" id="KW-1185">Reference proteome</keyword>
<evidence type="ECO:0000313" key="9">
    <source>
        <dbReference type="EMBL" id="ADD68671.1"/>
    </source>
</evidence>
<comment type="catalytic activity">
    <reaction evidence="7">
        <text>orotidine 5'-phosphate + diphosphate = orotate + 5-phospho-alpha-D-ribose 1-diphosphate</text>
        <dbReference type="Rhea" id="RHEA:10380"/>
        <dbReference type="ChEBI" id="CHEBI:30839"/>
        <dbReference type="ChEBI" id="CHEBI:33019"/>
        <dbReference type="ChEBI" id="CHEBI:57538"/>
        <dbReference type="ChEBI" id="CHEBI:58017"/>
        <dbReference type="EC" id="2.4.2.10"/>
    </reaction>
</comment>
<dbReference type="Proteomes" id="UP000002012">
    <property type="component" value="Chromosome"/>
</dbReference>
<dbReference type="HAMAP" id="MF_01208">
    <property type="entry name" value="PyrE"/>
    <property type="match status" value="1"/>
</dbReference>
<gene>
    <name evidence="7" type="primary">pyrE</name>
    <name evidence="9" type="ordered locus">Dacet_1907</name>
</gene>
<dbReference type="KEGG" id="dap:Dacet_1907"/>
<evidence type="ECO:0000256" key="6">
    <source>
        <dbReference type="ARBA" id="ARBA00022975"/>
    </source>
</evidence>
<dbReference type="GO" id="GO:0000287">
    <property type="term" value="F:magnesium ion binding"/>
    <property type="evidence" value="ECO:0007669"/>
    <property type="project" value="UniProtKB-UniRule"/>
</dbReference>
<dbReference type="SUPFAM" id="SSF53271">
    <property type="entry name" value="PRTase-like"/>
    <property type="match status" value="1"/>
</dbReference>
<dbReference type="OrthoDB" id="9783570at2"/>
<sequence length="192" mass="21318">MLTKEEIIEIYKRHDALLEGHFLLSSGLHSDRFLQSALVMQYPVIAEDVVKELVKQMYDVKFTTVVSPAIGGIRFGYEFARQLKKRSLFTERVNEVMTFKRGFALEKGEKVVVAEDVVTTGKSTRECIDAVKAAGGDVVAVTCLVDRSNGEAQFDVPFFPLVQLSVSVFDPADCPLCKKGLDVVKPGSRNIK</sequence>
<evidence type="ECO:0000256" key="2">
    <source>
        <dbReference type="ARBA" id="ARBA00011971"/>
    </source>
</evidence>
<reference evidence="9 10" key="1">
    <citation type="journal article" date="2010" name="Stand. Genomic Sci.">
        <title>Complete genome sequence of Denitrovibrio acetiphilus type strain (N2460).</title>
        <authorList>
            <person name="Kiss H."/>
            <person name="Lang E."/>
            <person name="Lapidus A."/>
            <person name="Copeland A."/>
            <person name="Nolan M."/>
            <person name="Glavina Del Rio T."/>
            <person name="Chen F."/>
            <person name="Lucas S."/>
            <person name="Tice H."/>
            <person name="Cheng J.F."/>
            <person name="Han C."/>
            <person name="Goodwin L."/>
            <person name="Pitluck S."/>
            <person name="Liolios K."/>
            <person name="Pati A."/>
            <person name="Ivanova N."/>
            <person name="Mavromatis K."/>
            <person name="Chen A."/>
            <person name="Palaniappan K."/>
            <person name="Land M."/>
            <person name="Hauser L."/>
            <person name="Chang Y.J."/>
            <person name="Jeffries C.D."/>
            <person name="Detter J.C."/>
            <person name="Brettin T."/>
            <person name="Spring S."/>
            <person name="Rohde M."/>
            <person name="Goker M."/>
            <person name="Woyke T."/>
            <person name="Bristow J."/>
            <person name="Eisen J.A."/>
            <person name="Markowitz V."/>
            <person name="Hugenholtz P."/>
            <person name="Kyrpides N.C."/>
            <person name="Klenk H.P."/>
        </authorList>
    </citation>
    <scope>NUCLEOTIDE SEQUENCE [LARGE SCALE GENOMIC DNA]</scope>
    <source>
        <strain evidence="10">DSM 12809 / NBRC 114555 / N2460</strain>
    </source>
</reference>
<dbReference type="InterPro" id="IPR023031">
    <property type="entry name" value="OPRT"/>
</dbReference>
<evidence type="ECO:0000259" key="8">
    <source>
        <dbReference type="Pfam" id="PF00156"/>
    </source>
</evidence>
<protein>
    <recommendedName>
        <fullName evidence="2 7">Orotate phosphoribosyltransferase</fullName>
        <shortName evidence="7">OPRT</shortName>
        <shortName evidence="7">OPRTase</shortName>
        <ecNumber evidence="2 7">2.4.2.10</ecNumber>
    </recommendedName>
</protein>
<dbReference type="NCBIfam" id="TIGR01367">
    <property type="entry name" value="pyrE_Therm"/>
    <property type="match status" value="1"/>
</dbReference>
<feature type="binding site" description="in other chain" evidence="7">
    <location>
        <begin position="115"/>
        <end position="123"/>
    </location>
    <ligand>
        <name>5-phospho-alpha-D-ribose 1-diphosphate</name>
        <dbReference type="ChEBI" id="CHEBI:58017"/>
        <note>ligand shared between dimeric partners</note>
    </ligand>
</feature>
<comment type="subunit">
    <text evidence="7">Homodimer.</text>
</comment>
<dbReference type="GO" id="GO:0044205">
    <property type="term" value="P:'de novo' UMP biosynthetic process"/>
    <property type="evidence" value="ECO:0007669"/>
    <property type="project" value="UniProtKB-UniRule"/>
</dbReference>
<dbReference type="AlphaFoldDB" id="D4H108"/>
<dbReference type="InterPro" id="IPR006273">
    <property type="entry name" value="Orotate_PRibTrfase_bac"/>
</dbReference>
<comment type="pathway">
    <text evidence="1 7">Pyrimidine metabolism; UMP biosynthesis via de novo pathway; UMP from orotate: step 1/2.</text>
</comment>
<dbReference type="GO" id="GO:0019856">
    <property type="term" value="P:pyrimidine nucleobase biosynthetic process"/>
    <property type="evidence" value="ECO:0007669"/>
    <property type="project" value="InterPro"/>
</dbReference>
<dbReference type="HOGENOM" id="CLU_074878_3_0_0"/>
<name>D4H108_DENA2</name>
<feature type="binding site" evidence="7">
    <location>
        <position position="119"/>
    </location>
    <ligand>
        <name>orotate</name>
        <dbReference type="ChEBI" id="CHEBI:30839"/>
    </ligand>
</feature>
<feature type="domain" description="Phosphoribosyltransferase" evidence="8">
    <location>
        <begin position="48"/>
        <end position="152"/>
    </location>
</feature>
<comment type="similarity">
    <text evidence="7">Belongs to the purine/pyrimidine phosphoribosyltransferase family. PyrE subfamily.</text>
</comment>
<keyword evidence="4 7" id="KW-0808">Transferase</keyword>
<dbReference type="RefSeq" id="WP_013011181.1">
    <property type="nucleotide sequence ID" value="NC_013943.1"/>
</dbReference>
<evidence type="ECO:0000256" key="4">
    <source>
        <dbReference type="ARBA" id="ARBA00022679"/>
    </source>
</evidence>
<dbReference type="EMBL" id="CP001968">
    <property type="protein sequence ID" value="ADD68671.1"/>
    <property type="molecule type" value="Genomic_DNA"/>
</dbReference>
<feature type="binding site" evidence="7">
    <location>
        <position position="92"/>
    </location>
    <ligand>
        <name>5-phospho-alpha-D-ribose 1-diphosphate</name>
        <dbReference type="ChEBI" id="CHEBI:58017"/>
        <note>ligand shared between dimeric partners</note>
    </ligand>
</feature>
<dbReference type="UniPathway" id="UPA00070">
    <property type="reaction ID" value="UER00119"/>
</dbReference>
<keyword evidence="3 7" id="KW-0328">Glycosyltransferase</keyword>
<evidence type="ECO:0000256" key="1">
    <source>
        <dbReference type="ARBA" id="ARBA00004889"/>
    </source>
</evidence>